<gene>
    <name evidence="8" type="ORF">SAMN05216456_2244</name>
</gene>
<keyword evidence="9" id="KW-1185">Reference proteome</keyword>
<feature type="domain" description="Cytochrome c-type biogenesis protein H TPR" evidence="7">
    <location>
        <begin position="151"/>
        <end position="262"/>
    </location>
</feature>
<feature type="transmembrane region" description="Helical" evidence="6">
    <location>
        <begin position="12"/>
        <end position="31"/>
    </location>
</feature>
<dbReference type="AlphaFoldDB" id="A0A1I7NME9"/>
<keyword evidence="6" id="KW-1133">Transmembrane helix</keyword>
<keyword evidence="2" id="KW-0677">Repeat</keyword>
<evidence type="ECO:0000313" key="8">
    <source>
        <dbReference type="EMBL" id="SFV35817.1"/>
    </source>
</evidence>
<comment type="subcellular location">
    <subcellularLocation>
        <location evidence="1">Cell envelope</location>
    </subcellularLocation>
</comment>
<dbReference type="SMART" id="SM00028">
    <property type="entry name" value="TPR"/>
    <property type="match status" value="3"/>
</dbReference>
<dbReference type="STRING" id="429728.SAMN05216456_2244"/>
<dbReference type="PANTHER" id="PTHR47870:SF1">
    <property type="entry name" value="CYTOCHROME C-TYPE BIOGENESIS PROTEIN CCMH"/>
    <property type="match status" value="1"/>
</dbReference>
<keyword evidence="6" id="KW-0812">Transmembrane</keyword>
<dbReference type="GO" id="GO:0005886">
    <property type="term" value="C:plasma membrane"/>
    <property type="evidence" value="ECO:0007669"/>
    <property type="project" value="TreeGrafter"/>
</dbReference>
<dbReference type="InterPro" id="IPR017560">
    <property type="entry name" value="Cyt_c_biogenesis_CcmI"/>
</dbReference>
<accession>A0A1I7NME9</accession>
<evidence type="ECO:0000256" key="3">
    <source>
        <dbReference type="ARBA" id="ARBA00022748"/>
    </source>
</evidence>
<dbReference type="GO" id="GO:0017004">
    <property type="term" value="P:cytochrome complex assembly"/>
    <property type="evidence" value="ECO:0007669"/>
    <property type="project" value="UniProtKB-KW"/>
</dbReference>
<dbReference type="EMBL" id="FPCK01000002">
    <property type="protein sequence ID" value="SFV35817.1"/>
    <property type="molecule type" value="Genomic_DNA"/>
</dbReference>
<evidence type="ECO:0000256" key="6">
    <source>
        <dbReference type="SAM" id="Phobius"/>
    </source>
</evidence>
<name>A0A1I7NME9_9HYPH</name>
<dbReference type="Gene3D" id="1.25.40.10">
    <property type="entry name" value="Tetratricopeptide repeat domain"/>
    <property type="match status" value="1"/>
</dbReference>
<dbReference type="InterPro" id="IPR056413">
    <property type="entry name" value="TPR_CcmH_CycH"/>
</dbReference>
<organism evidence="8 9">
    <name type="scientific">Devosia crocina</name>
    <dbReference type="NCBI Taxonomy" id="429728"/>
    <lineage>
        <taxon>Bacteria</taxon>
        <taxon>Pseudomonadati</taxon>
        <taxon>Pseudomonadota</taxon>
        <taxon>Alphaproteobacteria</taxon>
        <taxon>Hyphomicrobiales</taxon>
        <taxon>Devosiaceae</taxon>
        <taxon>Devosia</taxon>
    </lineage>
</organism>
<dbReference type="PANTHER" id="PTHR47870">
    <property type="entry name" value="CYTOCHROME C-TYPE BIOGENESIS PROTEIN CCMH"/>
    <property type="match status" value="1"/>
</dbReference>
<reference evidence="8 9" key="1">
    <citation type="submission" date="2016-10" db="EMBL/GenBank/DDBJ databases">
        <authorList>
            <person name="de Groot N.N."/>
        </authorList>
    </citation>
    <scope>NUCLEOTIDE SEQUENCE [LARGE SCALE GENOMIC DNA]</scope>
    <source>
        <strain evidence="8 9">IPL20</strain>
    </source>
</reference>
<feature type="transmembrane region" description="Helical" evidence="6">
    <location>
        <begin position="97"/>
        <end position="120"/>
    </location>
</feature>
<dbReference type="Pfam" id="PF23914">
    <property type="entry name" value="TPR_CcmH_CycH"/>
    <property type="match status" value="1"/>
</dbReference>
<evidence type="ECO:0000256" key="2">
    <source>
        <dbReference type="ARBA" id="ARBA00022737"/>
    </source>
</evidence>
<dbReference type="SUPFAM" id="SSF48452">
    <property type="entry name" value="TPR-like"/>
    <property type="match status" value="1"/>
</dbReference>
<dbReference type="InterPro" id="IPR019734">
    <property type="entry name" value="TPR_rpt"/>
</dbReference>
<dbReference type="InterPro" id="IPR011990">
    <property type="entry name" value="TPR-like_helical_dom_sf"/>
</dbReference>
<keyword evidence="4 5" id="KW-0802">TPR repeat</keyword>
<dbReference type="GO" id="GO:0030313">
    <property type="term" value="C:cell envelope"/>
    <property type="evidence" value="ECO:0007669"/>
    <property type="project" value="UniProtKB-SubCell"/>
</dbReference>
<proteinExistence type="predicted"/>
<dbReference type="InterPro" id="IPR051263">
    <property type="entry name" value="C-type_cytochrome_biogenesis"/>
</dbReference>
<evidence type="ECO:0000256" key="1">
    <source>
        <dbReference type="ARBA" id="ARBA00004196"/>
    </source>
</evidence>
<evidence type="ECO:0000313" key="9">
    <source>
        <dbReference type="Proteomes" id="UP000199074"/>
    </source>
</evidence>
<dbReference type="PROSITE" id="PS51257">
    <property type="entry name" value="PROKAR_LIPOPROTEIN"/>
    <property type="match status" value="1"/>
</dbReference>
<keyword evidence="3" id="KW-0201">Cytochrome c-type biogenesis</keyword>
<feature type="repeat" description="TPR" evidence="5">
    <location>
        <begin position="313"/>
        <end position="346"/>
    </location>
</feature>
<sequence>MPGPKRKGINIFWFVAIALTAIACAALLYAGRGRTVNAGRRESTEKDDHFRMVLAGIEADLAAGKISPDQAEGAKGELAREILRLRAEDGDRRAGQLGLGTIAAGLAGVALLSFATYAVLGNPGMGGQPLAARPEVAAQQMNLVDAVARIEARLAREPDDLRGWTVVAPALVELGRYADAAGAYQRIIDLSGATAQLETDLAEALLLEAGGQGSETAMAHLRTAAALDGRHVQSRLYLAAELTRMGQYQEAAQFWQAALALAEGGEPWLEAARQGLAVAQNNGVDTSAEQQAEMIGAMVSSLSSRLYESGGSVEEWTQLVRSYIVLGDLSEAQLAYDRAVSAYPQAFDRGELDTIALSAGLELNGVEP</sequence>
<evidence type="ECO:0000259" key="7">
    <source>
        <dbReference type="Pfam" id="PF23914"/>
    </source>
</evidence>
<dbReference type="NCBIfam" id="TIGR03142">
    <property type="entry name" value="cytochro_ccmI"/>
    <property type="match status" value="1"/>
</dbReference>
<protein>
    <submittedName>
        <fullName evidence="8">Cytochrome c-type biogenesis protein CcmH</fullName>
    </submittedName>
</protein>
<evidence type="ECO:0000256" key="5">
    <source>
        <dbReference type="PROSITE-ProRule" id="PRU00339"/>
    </source>
</evidence>
<dbReference type="Proteomes" id="UP000199074">
    <property type="component" value="Unassembled WGS sequence"/>
</dbReference>
<evidence type="ECO:0000256" key="4">
    <source>
        <dbReference type="ARBA" id="ARBA00022803"/>
    </source>
</evidence>
<dbReference type="RefSeq" id="WP_175528570.1">
    <property type="nucleotide sequence ID" value="NZ_FPCK01000002.1"/>
</dbReference>
<keyword evidence="6" id="KW-0472">Membrane</keyword>
<dbReference type="PROSITE" id="PS50005">
    <property type="entry name" value="TPR"/>
    <property type="match status" value="1"/>
</dbReference>